<dbReference type="RefSeq" id="WP_110466444.1">
    <property type="nucleotide sequence ID" value="NZ_JAMOFZ010000020.1"/>
</dbReference>
<dbReference type="EMBL" id="QJTC01000021">
    <property type="protein sequence ID" value="PYE75044.1"/>
    <property type="molecule type" value="Genomic_DNA"/>
</dbReference>
<dbReference type="SUPFAM" id="SSF51735">
    <property type="entry name" value="NAD(P)-binding Rossmann-fold domains"/>
    <property type="match status" value="1"/>
</dbReference>
<sequence>MSVAPHPFSLQGKRVLVTGASSGLGRAIAIGAAAEGAEVVLTGRDAGRLQETREAMSGEGHLCVPADLTEAEQRNALVRQTGTIHGLVHCAGIAAVRLLRQVDQKFIDQDFGINFDAPILLTQRLLASRQIAQGGSIVFIGSIAAHIGTLASSIYSASKGALKPAGRALALELGPKQKIRVNYVAVSYVETPMLVRLAEQGMGSSMEVHTEPPLGKGTPQDVANSAVFLLADASRWITRATLYVDGGLTCQISAQ</sequence>
<comment type="similarity">
    <text evidence="1">Belongs to the short-chain dehydrogenases/reductases (SDR) family.</text>
</comment>
<feature type="domain" description="Ketoreductase" evidence="3">
    <location>
        <begin position="13"/>
        <end position="176"/>
    </location>
</feature>
<gene>
    <name evidence="4" type="ORF">DFQ15_12165</name>
</gene>
<dbReference type="Pfam" id="PF13561">
    <property type="entry name" value="adh_short_C2"/>
    <property type="match status" value="1"/>
</dbReference>
<dbReference type="AlphaFoldDB" id="A0A318SW26"/>
<dbReference type="InterPro" id="IPR051122">
    <property type="entry name" value="SDR_DHRS6-like"/>
</dbReference>
<dbReference type="PRINTS" id="PR00080">
    <property type="entry name" value="SDRFAMILY"/>
</dbReference>
<dbReference type="InterPro" id="IPR057326">
    <property type="entry name" value="KR_dom"/>
</dbReference>
<dbReference type="FunFam" id="3.40.50.720:FF:000084">
    <property type="entry name" value="Short-chain dehydrogenase reductase"/>
    <property type="match status" value="1"/>
</dbReference>
<dbReference type="PANTHER" id="PTHR43477:SF1">
    <property type="entry name" value="DIHYDROANTICAPSIN 7-DEHYDROGENASE"/>
    <property type="match status" value="1"/>
</dbReference>
<dbReference type="GO" id="GO:0016491">
    <property type="term" value="F:oxidoreductase activity"/>
    <property type="evidence" value="ECO:0007669"/>
    <property type="project" value="UniProtKB-KW"/>
</dbReference>
<name>A0A318SW26_9BURK</name>
<evidence type="ECO:0000259" key="3">
    <source>
        <dbReference type="SMART" id="SM00822"/>
    </source>
</evidence>
<comment type="caution">
    <text evidence="4">The sequence shown here is derived from an EMBL/GenBank/DDBJ whole genome shotgun (WGS) entry which is preliminary data.</text>
</comment>
<dbReference type="PANTHER" id="PTHR43477">
    <property type="entry name" value="DIHYDROANTICAPSIN 7-DEHYDROGENASE"/>
    <property type="match status" value="1"/>
</dbReference>
<dbReference type="Proteomes" id="UP000247540">
    <property type="component" value="Unassembled WGS sequence"/>
</dbReference>
<proteinExistence type="inferred from homology"/>
<dbReference type="InterPro" id="IPR036291">
    <property type="entry name" value="NAD(P)-bd_dom_sf"/>
</dbReference>
<accession>A0A318SW26</accession>
<evidence type="ECO:0000256" key="1">
    <source>
        <dbReference type="ARBA" id="ARBA00006484"/>
    </source>
</evidence>
<keyword evidence="5" id="KW-1185">Reference proteome</keyword>
<dbReference type="OrthoDB" id="9790785at2"/>
<dbReference type="CDD" id="cd05233">
    <property type="entry name" value="SDR_c"/>
    <property type="match status" value="1"/>
</dbReference>
<dbReference type="Gene3D" id="3.40.50.720">
    <property type="entry name" value="NAD(P)-binding Rossmann-like Domain"/>
    <property type="match status" value="1"/>
</dbReference>
<dbReference type="InterPro" id="IPR002347">
    <property type="entry name" value="SDR_fam"/>
</dbReference>
<evidence type="ECO:0000313" key="5">
    <source>
        <dbReference type="Proteomes" id="UP000247540"/>
    </source>
</evidence>
<reference evidence="4 5" key="1">
    <citation type="submission" date="2018-06" db="EMBL/GenBank/DDBJ databases">
        <title>Genomic Encyclopedia of Type Strains, Phase III (KMG-III): the genomes of soil and plant-associated and newly described type strains.</title>
        <authorList>
            <person name="Whitman W."/>
        </authorList>
    </citation>
    <scope>NUCLEOTIDE SEQUENCE [LARGE SCALE GENOMIC DNA]</scope>
    <source>
        <strain evidence="4 5">CECT 7646</strain>
    </source>
</reference>
<protein>
    <submittedName>
        <fullName evidence="4">NAD(P)-dependent dehydrogenase (Short-subunit alcohol dehydrogenase family)</fullName>
    </submittedName>
</protein>
<organism evidence="4 5">
    <name type="scientific">Xylophilus ampelinus</name>
    <dbReference type="NCBI Taxonomy" id="54067"/>
    <lineage>
        <taxon>Bacteria</taxon>
        <taxon>Pseudomonadati</taxon>
        <taxon>Pseudomonadota</taxon>
        <taxon>Betaproteobacteria</taxon>
        <taxon>Burkholderiales</taxon>
        <taxon>Xylophilus</taxon>
    </lineage>
</organism>
<evidence type="ECO:0000256" key="2">
    <source>
        <dbReference type="ARBA" id="ARBA00023002"/>
    </source>
</evidence>
<dbReference type="SMART" id="SM00822">
    <property type="entry name" value="PKS_KR"/>
    <property type="match status" value="1"/>
</dbReference>
<dbReference type="PRINTS" id="PR00081">
    <property type="entry name" value="GDHRDH"/>
</dbReference>
<evidence type="ECO:0000313" key="4">
    <source>
        <dbReference type="EMBL" id="PYE75044.1"/>
    </source>
</evidence>
<keyword evidence="2" id="KW-0560">Oxidoreductase</keyword>